<gene>
    <name evidence="1" type="ORF">ABW18_11285</name>
</gene>
<evidence type="ECO:0000313" key="2">
    <source>
        <dbReference type="Proteomes" id="UP000037247"/>
    </source>
</evidence>
<proteinExistence type="predicted"/>
<name>A0ABR5IB49_9ACTN</name>
<dbReference type="EMBL" id="LDTZ01000017">
    <property type="protein sequence ID" value="KNA90917.1"/>
    <property type="molecule type" value="Genomic_DNA"/>
</dbReference>
<organism evidence="1 2">
    <name type="scientific">Gordonia jacobaea</name>
    <dbReference type="NCBI Taxonomy" id="122202"/>
    <lineage>
        <taxon>Bacteria</taxon>
        <taxon>Bacillati</taxon>
        <taxon>Actinomycetota</taxon>
        <taxon>Actinomycetes</taxon>
        <taxon>Mycobacteriales</taxon>
        <taxon>Gordoniaceae</taxon>
        <taxon>Gordonia</taxon>
    </lineage>
</organism>
<sequence length="125" mass="13746">MTDHNATDTAGSDSTYASELHYLVKYAEADWVGFSPIVGAAASLTKHNYSREKLNATILQLVSDLLDNGASAGDLTASETTPFAPWQLSRDEVLQHIRREIDELPDFPVSGEICFFTVVEARREA</sequence>
<reference evidence="1 2" key="1">
    <citation type="submission" date="2015-05" db="EMBL/GenBank/DDBJ databases">
        <title>Draft genome sequence of the bacterium Gordonia jacobaea a new member of the Gordonia genus.</title>
        <authorList>
            <person name="Jimenez-Galisteo G."/>
            <person name="Dominguez A."/>
            <person name="Munoz E."/>
            <person name="Vinas M."/>
        </authorList>
    </citation>
    <scope>NUCLEOTIDE SEQUENCE [LARGE SCALE GENOMIC DNA]</scope>
    <source>
        <strain evidence="2">mv1</strain>
    </source>
</reference>
<keyword evidence="2" id="KW-1185">Reference proteome</keyword>
<dbReference type="Proteomes" id="UP000037247">
    <property type="component" value="Unassembled WGS sequence"/>
</dbReference>
<accession>A0ABR5IB49</accession>
<comment type="caution">
    <text evidence="1">The sequence shown here is derived from an EMBL/GenBank/DDBJ whole genome shotgun (WGS) entry which is preliminary data.</text>
</comment>
<protein>
    <submittedName>
        <fullName evidence="1">Uncharacterized protein</fullName>
    </submittedName>
</protein>
<evidence type="ECO:0000313" key="1">
    <source>
        <dbReference type="EMBL" id="KNA90917.1"/>
    </source>
</evidence>
<dbReference type="RefSeq" id="WP_049699096.1">
    <property type="nucleotide sequence ID" value="NZ_LDTZ01000017.1"/>
</dbReference>